<evidence type="ECO:0000313" key="6">
    <source>
        <dbReference type="EMBL" id="RGS04038.1"/>
    </source>
</evidence>
<name>A0A3E4MQ87_9BACT</name>
<dbReference type="AlphaFoldDB" id="A0A3E4MQ87"/>
<dbReference type="Pfam" id="PF00005">
    <property type="entry name" value="ABC_tran"/>
    <property type="match status" value="1"/>
</dbReference>
<dbReference type="Proteomes" id="UP000283485">
    <property type="component" value="Unassembled WGS sequence"/>
</dbReference>
<dbReference type="SUPFAM" id="SSF52540">
    <property type="entry name" value="P-loop containing nucleoside triphosphate hydrolases"/>
    <property type="match status" value="1"/>
</dbReference>
<evidence type="ECO:0000313" key="7">
    <source>
        <dbReference type="EMBL" id="RHF92279.1"/>
    </source>
</evidence>
<dbReference type="EMBL" id="QRUY01000038">
    <property type="protein sequence ID" value="RGS04038.1"/>
    <property type="molecule type" value="Genomic_DNA"/>
</dbReference>
<dbReference type="Proteomes" id="UP000260862">
    <property type="component" value="Unassembled WGS sequence"/>
</dbReference>
<evidence type="ECO:0000259" key="4">
    <source>
        <dbReference type="PROSITE" id="PS50893"/>
    </source>
</evidence>
<dbReference type="Proteomes" id="UP000285750">
    <property type="component" value="Unassembled WGS sequence"/>
</dbReference>
<keyword evidence="1" id="KW-0813">Transport</keyword>
<dbReference type="EMBL" id="QRQK01000008">
    <property type="protein sequence ID" value="RHM98559.1"/>
    <property type="molecule type" value="Genomic_DNA"/>
</dbReference>
<dbReference type="EMBL" id="QRHQ01000005">
    <property type="protein sequence ID" value="RHF92279.1"/>
    <property type="molecule type" value="Genomic_DNA"/>
</dbReference>
<protein>
    <submittedName>
        <fullName evidence="5">ABC transporter ATP-binding protein</fullName>
    </submittedName>
</protein>
<evidence type="ECO:0000313" key="12">
    <source>
        <dbReference type="Proteomes" id="UP000285750"/>
    </source>
</evidence>
<gene>
    <name evidence="7" type="ORF">DW653_04430</name>
    <name evidence="6" type="ORF">DWY14_13735</name>
    <name evidence="8" type="ORF">DWZ34_05475</name>
    <name evidence="5" type="ORF">DXD04_14695</name>
</gene>
<dbReference type="PANTHER" id="PTHR42939:SF1">
    <property type="entry name" value="ABC TRANSPORTER ATP-BINDING PROTEIN ALBC-RELATED"/>
    <property type="match status" value="1"/>
</dbReference>
<keyword evidence="9" id="KW-1185">Reference proteome</keyword>
<dbReference type="InterPro" id="IPR027417">
    <property type="entry name" value="P-loop_NTPase"/>
</dbReference>
<dbReference type="GO" id="GO:0005524">
    <property type="term" value="F:ATP binding"/>
    <property type="evidence" value="ECO:0007669"/>
    <property type="project" value="UniProtKB-KW"/>
</dbReference>
<dbReference type="RefSeq" id="WP_117673943.1">
    <property type="nucleotide sequence ID" value="NZ_CABOGR010000037.1"/>
</dbReference>
<evidence type="ECO:0000313" key="9">
    <source>
        <dbReference type="Proteomes" id="UP000260862"/>
    </source>
</evidence>
<dbReference type="SMART" id="SM00382">
    <property type="entry name" value="AAA"/>
    <property type="match status" value="1"/>
</dbReference>
<sequence length="270" mass="30486">MVELSGVSFGYQSDKNVLDNLNLRMEEGRFYGLLGMNGSGKTTLLKLIAGKLFAHGGEIYVDGRNLRERDVETLQKVFMLPADFIFPNMSLEQFLAIYSEFYPEFRKEVLNDCLVNFEIQRDIKNLNQLSLGEKHKVAFSIALSLGTKIVLLDEAANGMDIPARKMFRKLLMKHVREDQIVVLSTHIVQDIENLLTDVIVLRKDAPVYAASLEEIASRYSFGIQSNEEGVLYAEACTEGYHVITHKQENMDTEVSLELLFNALIKGGGRI</sequence>
<dbReference type="GO" id="GO:0016887">
    <property type="term" value="F:ATP hydrolysis activity"/>
    <property type="evidence" value="ECO:0007669"/>
    <property type="project" value="InterPro"/>
</dbReference>
<keyword evidence="2" id="KW-0547">Nucleotide-binding</keyword>
<evidence type="ECO:0000313" key="10">
    <source>
        <dbReference type="Proteomes" id="UP000283485"/>
    </source>
</evidence>
<dbReference type="InterPro" id="IPR003593">
    <property type="entry name" value="AAA+_ATPase"/>
</dbReference>
<dbReference type="InterPro" id="IPR003439">
    <property type="entry name" value="ABC_transporter-like_ATP-bd"/>
</dbReference>
<evidence type="ECO:0000256" key="2">
    <source>
        <dbReference type="ARBA" id="ARBA00022741"/>
    </source>
</evidence>
<keyword evidence="3 5" id="KW-0067">ATP-binding</keyword>
<dbReference type="Proteomes" id="UP000285109">
    <property type="component" value="Unassembled WGS sequence"/>
</dbReference>
<dbReference type="Gene3D" id="3.40.50.300">
    <property type="entry name" value="P-loop containing nucleotide triphosphate hydrolases"/>
    <property type="match status" value="1"/>
</dbReference>
<organism evidence="5 9">
    <name type="scientific">Phocaeicola plebeius</name>
    <dbReference type="NCBI Taxonomy" id="310297"/>
    <lineage>
        <taxon>Bacteria</taxon>
        <taxon>Pseudomonadati</taxon>
        <taxon>Bacteroidota</taxon>
        <taxon>Bacteroidia</taxon>
        <taxon>Bacteroidales</taxon>
        <taxon>Bacteroidaceae</taxon>
        <taxon>Phocaeicola</taxon>
    </lineage>
</organism>
<feature type="domain" description="ABC transporter" evidence="4">
    <location>
        <begin position="2"/>
        <end position="228"/>
    </location>
</feature>
<accession>A0A3E4MQ87</accession>
<evidence type="ECO:0000313" key="5">
    <source>
        <dbReference type="EMBL" id="RGK51923.1"/>
    </source>
</evidence>
<comment type="caution">
    <text evidence="5">The sequence shown here is derived from an EMBL/GenBank/DDBJ whole genome shotgun (WGS) entry which is preliminary data.</text>
</comment>
<evidence type="ECO:0000313" key="8">
    <source>
        <dbReference type="EMBL" id="RHM98559.1"/>
    </source>
</evidence>
<dbReference type="EMBL" id="QSQT01000037">
    <property type="protein sequence ID" value="RGK51923.1"/>
    <property type="molecule type" value="Genomic_DNA"/>
</dbReference>
<dbReference type="PROSITE" id="PS50893">
    <property type="entry name" value="ABC_TRANSPORTER_2"/>
    <property type="match status" value="1"/>
</dbReference>
<reference evidence="9 10" key="1">
    <citation type="submission" date="2018-08" db="EMBL/GenBank/DDBJ databases">
        <title>A genome reference for cultivated species of the human gut microbiota.</title>
        <authorList>
            <person name="Zou Y."/>
            <person name="Xue W."/>
            <person name="Luo G."/>
        </authorList>
    </citation>
    <scope>NUCLEOTIDE SEQUENCE [LARGE SCALE GENOMIC DNA]</scope>
    <source>
        <strain evidence="6 12">AF24-16AC</strain>
        <strain evidence="8 11">AF31-28B-AC</strain>
        <strain evidence="7 10">AM23-23</strain>
        <strain evidence="5 9">TF10-3AC</strain>
    </source>
</reference>
<dbReference type="InterPro" id="IPR051782">
    <property type="entry name" value="ABC_Transporter_VariousFunc"/>
</dbReference>
<dbReference type="PANTHER" id="PTHR42939">
    <property type="entry name" value="ABC TRANSPORTER ATP-BINDING PROTEIN ALBC-RELATED"/>
    <property type="match status" value="1"/>
</dbReference>
<evidence type="ECO:0000256" key="1">
    <source>
        <dbReference type="ARBA" id="ARBA00022448"/>
    </source>
</evidence>
<evidence type="ECO:0000256" key="3">
    <source>
        <dbReference type="ARBA" id="ARBA00022840"/>
    </source>
</evidence>
<evidence type="ECO:0000313" key="11">
    <source>
        <dbReference type="Proteomes" id="UP000285109"/>
    </source>
</evidence>
<proteinExistence type="predicted"/>
<dbReference type="CDD" id="cd03230">
    <property type="entry name" value="ABC_DR_subfamily_A"/>
    <property type="match status" value="1"/>
</dbReference>